<evidence type="ECO:0000313" key="2">
    <source>
        <dbReference type="Proteomes" id="UP001372338"/>
    </source>
</evidence>
<name>A0AAN9E5B4_CROPI</name>
<gene>
    <name evidence="1" type="ORF">RIF29_41388</name>
</gene>
<proteinExistence type="predicted"/>
<dbReference type="Proteomes" id="UP001372338">
    <property type="component" value="Unassembled WGS sequence"/>
</dbReference>
<comment type="caution">
    <text evidence="1">The sequence shown here is derived from an EMBL/GenBank/DDBJ whole genome shotgun (WGS) entry which is preliminary data.</text>
</comment>
<evidence type="ECO:0000313" key="1">
    <source>
        <dbReference type="EMBL" id="KAK7246519.1"/>
    </source>
</evidence>
<dbReference type="EMBL" id="JAYWIO010000008">
    <property type="protein sequence ID" value="KAK7246519.1"/>
    <property type="molecule type" value="Genomic_DNA"/>
</dbReference>
<reference evidence="1 2" key="1">
    <citation type="submission" date="2024-01" db="EMBL/GenBank/DDBJ databases">
        <title>The genomes of 5 underutilized Papilionoideae crops provide insights into root nodulation and disease resistanc.</title>
        <authorList>
            <person name="Yuan L."/>
        </authorList>
    </citation>
    <scope>NUCLEOTIDE SEQUENCE [LARGE SCALE GENOMIC DNA]</scope>
    <source>
        <strain evidence="1">ZHUSHIDOU_FW_LH</strain>
        <tissue evidence="1">Leaf</tissue>
    </source>
</reference>
<dbReference type="AlphaFoldDB" id="A0AAN9E5B4"/>
<sequence length="66" mass="7219">MFPLPRKKQSTVPSPEKGEYRIIITERTKAASRCFTPSCSSSPTPPSFIHFLLVSSGFSGSTSKLN</sequence>
<accession>A0AAN9E5B4</accession>
<protein>
    <submittedName>
        <fullName evidence="1">Uncharacterized protein</fullName>
    </submittedName>
</protein>
<keyword evidence="2" id="KW-1185">Reference proteome</keyword>
<organism evidence="1 2">
    <name type="scientific">Crotalaria pallida</name>
    <name type="common">Smooth rattlebox</name>
    <name type="synonym">Crotalaria striata</name>
    <dbReference type="NCBI Taxonomy" id="3830"/>
    <lineage>
        <taxon>Eukaryota</taxon>
        <taxon>Viridiplantae</taxon>
        <taxon>Streptophyta</taxon>
        <taxon>Embryophyta</taxon>
        <taxon>Tracheophyta</taxon>
        <taxon>Spermatophyta</taxon>
        <taxon>Magnoliopsida</taxon>
        <taxon>eudicotyledons</taxon>
        <taxon>Gunneridae</taxon>
        <taxon>Pentapetalae</taxon>
        <taxon>rosids</taxon>
        <taxon>fabids</taxon>
        <taxon>Fabales</taxon>
        <taxon>Fabaceae</taxon>
        <taxon>Papilionoideae</taxon>
        <taxon>50 kb inversion clade</taxon>
        <taxon>genistoids sensu lato</taxon>
        <taxon>core genistoids</taxon>
        <taxon>Crotalarieae</taxon>
        <taxon>Crotalaria</taxon>
    </lineage>
</organism>